<sequence length="108" mass="12251">MTKEPLQVLNALHVAKTQWYYFTAVVIAGMGFFTDASYLFCISLVTKLLGRLCYYYGSFASQVYASFSQATFYFEFTLFVMKLTLSQITSLLPSCVSFFHQQGSQILA</sequence>
<feature type="transmembrane region" description="Helical" evidence="1">
    <location>
        <begin position="20"/>
        <end position="41"/>
    </location>
</feature>
<protein>
    <submittedName>
        <fullName evidence="2">Inorganic phosphate transporter</fullName>
    </submittedName>
</protein>
<name>A0A6B9V9X4_ARAHY</name>
<keyword evidence="1" id="KW-1133">Transmembrane helix</keyword>
<evidence type="ECO:0000313" key="3">
    <source>
        <dbReference type="Proteomes" id="UP000464620"/>
    </source>
</evidence>
<dbReference type="Gramene" id="arahy.Tifrunner.gnm2.ann2.Ah19g368000.1">
    <property type="protein sequence ID" value="arahy.Tifrunner.gnm2.ann2.Ah19g368000.1-CDS-1"/>
    <property type="gene ID" value="arahy.Tifrunner.gnm2.ann2.Ah19g368000"/>
</dbReference>
<dbReference type="Proteomes" id="UP000464620">
    <property type="component" value="Chromosome B09"/>
</dbReference>
<keyword evidence="1" id="KW-0812">Transmembrane</keyword>
<dbReference type="AlphaFoldDB" id="A0A6B9V9X4"/>
<evidence type="ECO:0000313" key="2">
    <source>
        <dbReference type="EMBL" id="QHN78300.1"/>
    </source>
</evidence>
<proteinExistence type="predicted"/>
<accession>A0A6B9V9X4</accession>
<organism evidence="2 3">
    <name type="scientific">Arachis hypogaea</name>
    <name type="common">Peanut</name>
    <dbReference type="NCBI Taxonomy" id="3818"/>
    <lineage>
        <taxon>Eukaryota</taxon>
        <taxon>Viridiplantae</taxon>
        <taxon>Streptophyta</taxon>
        <taxon>Embryophyta</taxon>
        <taxon>Tracheophyta</taxon>
        <taxon>Spermatophyta</taxon>
        <taxon>Magnoliopsida</taxon>
        <taxon>eudicotyledons</taxon>
        <taxon>Gunneridae</taxon>
        <taxon>Pentapetalae</taxon>
        <taxon>rosids</taxon>
        <taxon>fabids</taxon>
        <taxon>Fabales</taxon>
        <taxon>Fabaceae</taxon>
        <taxon>Papilionoideae</taxon>
        <taxon>50 kb inversion clade</taxon>
        <taxon>dalbergioids sensu lato</taxon>
        <taxon>Dalbergieae</taxon>
        <taxon>Pterocarpus clade</taxon>
        <taxon>Arachis</taxon>
    </lineage>
</organism>
<dbReference type="EMBL" id="CP031001">
    <property type="protein sequence ID" value="QHN78300.1"/>
    <property type="molecule type" value="Genomic_DNA"/>
</dbReference>
<keyword evidence="1" id="KW-0472">Membrane</keyword>
<evidence type="ECO:0000256" key="1">
    <source>
        <dbReference type="SAM" id="Phobius"/>
    </source>
</evidence>
<reference evidence="2 3" key="1">
    <citation type="submission" date="2020-01" db="EMBL/GenBank/DDBJ databases">
        <title>Genome sequence of Arachis hypogaea, cultivar Shitouqi.</title>
        <authorList>
            <person name="Zhuang W."/>
            <person name="Chen H."/>
            <person name="Varshney R."/>
            <person name="Wang D."/>
            <person name="Ming R."/>
        </authorList>
    </citation>
    <scope>NUCLEOTIDE SEQUENCE [LARGE SCALE GENOMIC DNA]</scope>
    <source>
        <tissue evidence="2">Young leaf</tissue>
    </source>
</reference>
<gene>
    <name evidence="2" type="ORF">DS421_19g660200</name>
</gene>
<dbReference type="InterPro" id="IPR036259">
    <property type="entry name" value="MFS_trans_sf"/>
</dbReference>
<dbReference type="Gene3D" id="1.20.1250.20">
    <property type="entry name" value="MFS general substrate transporter like domains"/>
    <property type="match status" value="1"/>
</dbReference>